<feature type="region of interest" description="Disordered" evidence="1">
    <location>
        <begin position="1"/>
        <end position="32"/>
    </location>
</feature>
<evidence type="ECO:0000256" key="1">
    <source>
        <dbReference type="SAM" id="MobiDB-lite"/>
    </source>
</evidence>
<proteinExistence type="predicted"/>
<sequence length="256" mass="27512">MKTIRACSGSRPRNGKATNKADEGTSRAQQNASTEATLITKAVVSTVRTRAPWNAVSYLTWIYDAQTNTLKQQDTKQEMICRHCGNSNGYDRKLITLLIIAPKAQKVTNSLSLFRGFSSEGKRKIVAPFSAICSDTRDSTSDDLRLDDAAKAASGGIPRSVAMGELGASFSSDGFIFGVFNNNFRNYASVARGSIRINQGPQHRTPAINNRPGIPPVRIKKGRTANGLLVAEFSPVRACALDVSVTLIVGNGCSCP</sequence>
<accession>A0A7R9GG36</accession>
<gene>
    <name evidence="2" type="ORF">NMOB1V02_LOCUS7294</name>
</gene>
<name>A0A7R9GG36_9CRUS</name>
<reference evidence="2" key="1">
    <citation type="submission" date="2020-11" db="EMBL/GenBank/DDBJ databases">
        <authorList>
            <person name="Tran Van P."/>
        </authorList>
    </citation>
    <scope>NUCLEOTIDE SEQUENCE</scope>
</reference>
<dbReference type="Proteomes" id="UP000678499">
    <property type="component" value="Unassembled WGS sequence"/>
</dbReference>
<dbReference type="EMBL" id="OA883750">
    <property type="protein sequence ID" value="CAD7279625.1"/>
    <property type="molecule type" value="Genomic_DNA"/>
</dbReference>
<dbReference type="AlphaFoldDB" id="A0A7R9GG36"/>
<protein>
    <submittedName>
        <fullName evidence="2">Uncharacterized protein</fullName>
    </submittedName>
</protein>
<evidence type="ECO:0000313" key="2">
    <source>
        <dbReference type="EMBL" id="CAD7279625.1"/>
    </source>
</evidence>
<keyword evidence="3" id="KW-1185">Reference proteome</keyword>
<organism evidence="2">
    <name type="scientific">Notodromas monacha</name>
    <dbReference type="NCBI Taxonomy" id="399045"/>
    <lineage>
        <taxon>Eukaryota</taxon>
        <taxon>Metazoa</taxon>
        <taxon>Ecdysozoa</taxon>
        <taxon>Arthropoda</taxon>
        <taxon>Crustacea</taxon>
        <taxon>Oligostraca</taxon>
        <taxon>Ostracoda</taxon>
        <taxon>Podocopa</taxon>
        <taxon>Podocopida</taxon>
        <taxon>Cypridocopina</taxon>
        <taxon>Cypridoidea</taxon>
        <taxon>Cyprididae</taxon>
        <taxon>Notodromas</taxon>
    </lineage>
</organism>
<dbReference type="EMBL" id="CAJPEX010001713">
    <property type="protein sequence ID" value="CAG0919777.1"/>
    <property type="molecule type" value="Genomic_DNA"/>
</dbReference>
<evidence type="ECO:0000313" key="3">
    <source>
        <dbReference type="Proteomes" id="UP000678499"/>
    </source>
</evidence>